<dbReference type="AlphaFoldDB" id="A0A9D4H8X3"/>
<sequence>MVTGRTHRPTETGPSPVRPTGQCRLVLSLVRPTGQRRPVWSPVRPTSHRSSVTDDGSYPPVICY</sequence>
<evidence type="ECO:0000313" key="3">
    <source>
        <dbReference type="Proteomes" id="UP000828390"/>
    </source>
</evidence>
<reference evidence="2" key="1">
    <citation type="journal article" date="2019" name="bioRxiv">
        <title>The Genome of the Zebra Mussel, Dreissena polymorpha: A Resource for Invasive Species Research.</title>
        <authorList>
            <person name="McCartney M.A."/>
            <person name="Auch B."/>
            <person name="Kono T."/>
            <person name="Mallez S."/>
            <person name="Zhang Y."/>
            <person name="Obille A."/>
            <person name="Becker A."/>
            <person name="Abrahante J.E."/>
            <person name="Garbe J."/>
            <person name="Badalamenti J.P."/>
            <person name="Herman A."/>
            <person name="Mangelson H."/>
            <person name="Liachko I."/>
            <person name="Sullivan S."/>
            <person name="Sone E.D."/>
            <person name="Koren S."/>
            <person name="Silverstein K.A.T."/>
            <person name="Beckman K.B."/>
            <person name="Gohl D.M."/>
        </authorList>
    </citation>
    <scope>NUCLEOTIDE SEQUENCE</scope>
    <source>
        <strain evidence="2">Duluth1</strain>
        <tissue evidence="2">Whole animal</tissue>
    </source>
</reference>
<protein>
    <submittedName>
        <fullName evidence="2">Uncharacterized protein</fullName>
    </submittedName>
</protein>
<dbReference type="EMBL" id="JAIWYP010000004">
    <property type="protein sequence ID" value="KAH3831811.1"/>
    <property type="molecule type" value="Genomic_DNA"/>
</dbReference>
<dbReference type="Proteomes" id="UP000828390">
    <property type="component" value="Unassembled WGS sequence"/>
</dbReference>
<name>A0A9D4H8X3_DREPO</name>
<organism evidence="2 3">
    <name type="scientific">Dreissena polymorpha</name>
    <name type="common">Zebra mussel</name>
    <name type="synonym">Mytilus polymorpha</name>
    <dbReference type="NCBI Taxonomy" id="45954"/>
    <lineage>
        <taxon>Eukaryota</taxon>
        <taxon>Metazoa</taxon>
        <taxon>Spiralia</taxon>
        <taxon>Lophotrochozoa</taxon>
        <taxon>Mollusca</taxon>
        <taxon>Bivalvia</taxon>
        <taxon>Autobranchia</taxon>
        <taxon>Heteroconchia</taxon>
        <taxon>Euheterodonta</taxon>
        <taxon>Imparidentia</taxon>
        <taxon>Neoheterodontei</taxon>
        <taxon>Myida</taxon>
        <taxon>Dreissenoidea</taxon>
        <taxon>Dreissenidae</taxon>
        <taxon>Dreissena</taxon>
    </lineage>
</organism>
<accession>A0A9D4H8X3</accession>
<comment type="caution">
    <text evidence="2">The sequence shown here is derived from an EMBL/GenBank/DDBJ whole genome shotgun (WGS) entry which is preliminary data.</text>
</comment>
<feature type="region of interest" description="Disordered" evidence="1">
    <location>
        <begin position="35"/>
        <end position="64"/>
    </location>
</feature>
<keyword evidence="3" id="KW-1185">Reference proteome</keyword>
<evidence type="ECO:0000256" key="1">
    <source>
        <dbReference type="SAM" id="MobiDB-lite"/>
    </source>
</evidence>
<proteinExistence type="predicted"/>
<feature type="region of interest" description="Disordered" evidence="1">
    <location>
        <begin position="1"/>
        <end position="22"/>
    </location>
</feature>
<evidence type="ECO:0000313" key="2">
    <source>
        <dbReference type="EMBL" id="KAH3831811.1"/>
    </source>
</evidence>
<reference evidence="2" key="2">
    <citation type="submission" date="2020-11" db="EMBL/GenBank/DDBJ databases">
        <authorList>
            <person name="McCartney M.A."/>
            <person name="Auch B."/>
            <person name="Kono T."/>
            <person name="Mallez S."/>
            <person name="Becker A."/>
            <person name="Gohl D.M."/>
            <person name="Silverstein K.A.T."/>
            <person name="Koren S."/>
            <person name="Bechman K.B."/>
            <person name="Herman A."/>
            <person name="Abrahante J.E."/>
            <person name="Garbe J."/>
        </authorList>
    </citation>
    <scope>NUCLEOTIDE SEQUENCE</scope>
    <source>
        <strain evidence="2">Duluth1</strain>
        <tissue evidence="2">Whole animal</tissue>
    </source>
</reference>
<gene>
    <name evidence="2" type="ORF">DPMN_105082</name>
</gene>